<dbReference type="RefSeq" id="WP_263846504.1">
    <property type="nucleotide sequence ID" value="NZ_JALIEB010000036.1"/>
</dbReference>
<organism evidence="6 7">
    <name type="scientific">Roseobacter sinensis</name>
    <dbReference type="NCBI Taxonomy" id="2931391"/>
    <lineage>
        <taxon>Bacteria</taxon>
        <taxon>Pseudomonadati</taxon>
        <taxon>Pseudomonadota</taxon>
        <taxon>Alphaproteobacteria</taxon>
        <taxon>Rhodobacterales</taxon>
        <taxon>Roseobacteraceae</taxon>
        <taxon>Roseobacter</taxon>
    </lineage>
</organism>
<comment type="similarity">
    <text evidence="1">Belongs to the LysR transcriptional regulatory family.</text>
</comment>
<dbReference type="EMBL" id="JALIEB010000036">
    <property type="protein sequence ID" value="MCV3274300.1"/>
    <property type="molecule type" value="Genomic_DNA"/>
</dbReference>
<dbReference type="PROSITE" id="PS50931">
    <property type="entry name" value="HTH_LYSR"/>
    <property type="match status" value="1"/>
</dbReference>
<feature type="domain" description="HTH lysR-type" evidence="5">
    <location>
        <begin position="3"/>
        <end position="60"/>
    </location>
</feature>
<protein>
    <submittedName>
        <fullName evidence="6">LysR family transcriptional regulator</fullName>
    </submittedName>
</protein>
<name>A0ABT3BL63_9RHOB</name>
<comment type="caution">
    <text evidence="6">The sequence shown here is derived from an EMBL/GenBank/DDBJ whole genome shotgun (WGS) entry which is preliminary data.</text>
</comment>
<dbReference type="InterPro" id="IPR005119">
    <property type="entry name" value="LysR_subst-bd"/>
</dbReference>
<evidence type="ECO:0000313" key="7">
    <source>
        <dbReference type="Proteomes" id="UP001208690"/>
    </source>
</evidence>
<dbReference type="PRINTS" id="PR00039">
    <property type="entry name" value="HTHLYSR"/>
</dbReference>
<keyword evidence="4" id="KW-0804">Transcription</keyword>
<evidence type="ECO:0000256" key="2">
    <source>
        <dbReference type="ARBA" id="ARBA00023015"/>
    </source>
</evidence>
<evidence type="ECO:0000259" key="5">
    <source>
        <dbReference type="PROSITE" id="PS50931"/>
    </source>
</evidence>
<gene>
    <name evidence="6" type="ORF">MUB52_22955</name>
</gene>
<dbReference type="Gene3D" id="3.40.190.290">
    <property type="match status" value="1"/>
</dbReference>
<dbReference type="PANTHER" id="PTHR30419">
    <property type="entry name" value="HTH-TYPE TRANSCRIPTIONAL REGULATOR YBHD"/>
    <property type="match status" value="1"/>
</dbReference>
<dbReference type="InterPro" id="IPR036388">
    <property type="entry name" value="WH-like_DNA-bd_sf"/>
</dbReference>
<keyword evidence="7" id="KW-1185">Reference proteome</keyword>
<dbReference type="InterPro" id="IPR050950">
    <property type="entry name" value="HTH-type_LysR_regulators"/>
</dbReference>
<dbReference type="CDD" id="cd05466">
    <property type="entry name" value="PBP2_LTTR_substrate"/>
    <property type="match status" value="1"/>
</dbReference>
<dbReference type="InterPro" id="IPR036390">
    <property type="entry name" value="WH_DNA-bd_sf"/>
</dbReference>
<reference evidence="6 7" key="1">
    <citation type="submission" date="2022-04" db="EMBL/GenBank/DDBJ databases">
        <title>Roseobacter sp. WL0113 is a bacterium isolated from neritic sediment.</title>
        <authorList>
            <person name="Wang L."/>
            <person name="He W."/>
            <person name="Zhang D.-F."/>
        </authorList>
    </citation>
    <scope>NUCLEOTIDE SEQUENCE [LARGE SCALE GENOMIC DNA]</scope>
    <source>
        <strain evidence="6 7">WL0113</strain>
    </source>
</reference>
<evidence type="ECO:0000256" key="4">
    <source>
        <dbReference type="ARBA" id="ARBA00023163"/>
    </source>
</evidence>
<dbReference type="Pfam" id="PF03466">
    <property type="entry name" value="LysR_substrate"/>
    <property type="match status" value="1"/>
</dbReference>
<evidence type="ECO:0000256" key="3">
    <source>
        <dbReference type="ARBA" id="ARBA00023125"/>
    </source>
</evidence>
<dbReference type="Gene3D" id="1.10.10.10">
    <property type="entry name" value="Winged helix-like DNA-binding domain superfamily/Winged helix DNA-binding domain"/>
    <property type="match status" value="1"/>
</dbReference>
<sequence>MKVDPKHLAQLSVIVEAGSFQSAANRLGTTQPALSRNMKSLESRLGTPLFQREGRRSIPNALALRLSRNGLAIRLAEEQAAIVADQTAKGSVGELRIGAPPIVSGRFLSNALTQFIKDSPNCSIEIRTGLVHELRTMLERGQVDLVFGPASLAEPVDGLDFEELIDDGVGVMCRAGHALASRQQIMTSDLEAQVWLAHSRGSLLRQQTEAAMIASGVRSMQIGCETDSIRSVLEIVSETDLITTMPKATTAPYLEDRLVFLPFDHPRFHRPLGAIRRANAMSSRIEDRFLKLLKQTMRRAPRR</sequence>
<dbReference type="Pfam" id="PF00126">
    <property type="entry name" value="HTH_1"/>
    <property type="match status" value="1"/>
</dbReference>
<dbReference type="SUPFAM" id="SSF46785">
    <property type="entry name" value="Winged helix' DNA-binding domain"/>
    <property type="match status" value="1"/>
</dbReference>
<keyword evidence="3" id="KW-0238">DNA-binding</keyword>
<accession>A0ABT3BL63</accession>
<evidence type="ECO:0000313" key="6">
    <source>
        <dbReference type="EMBL" id="MCV3274300.1"/>
    </source>
</evidence>
<dbReference type="Proteomes" id="UP001208690">
    <property type="component" value="Unassembled WGS sequence"/>
</dbReference>
<dbReference type="InterPro" id="IPR000847">
    <property type="entry name" value="LysR_HTH_N"/>
</dbReference>
<dbReference type="PANTHER" id="PTHR30419:SF8">
    <property type="entry name" value="NITROGEN ASSIMILATION TRANSCRIPTIONAL ACTIVATOR-RELATED"/>
    <property type="match status" value="1"/>
</dbReference>
<proteinExistence type="inferred from homology"/>
<evidence type="ECO:0000256" key="1">
    <source>
        <dbReference type="ARBA" id="ARBA00009437"/>
    </source>
</evidence>
<keyword evidence="2" id="KW-0805">Transcription regulation</keyword>
<dbReference type="SUPFAM" id="SSF53850">
    <property type="entry name" value="Periplasmic binding protein-like II"/>
    <property type="match status" value="1"/>
</dbReference>